<comment type="cofactor">
    <cofactor evidence="4">
        <name>Zn(2+)</name>
        <dbReference type="ChEBI" id="CHEBI:29105"/>
    </cofactor>
    <text evidence="4">Binds 1 zinc ion per subunit.</text>
</comment>
<organism evidence="6 7">
    <name type="scientific">Haloarcula mannanilytica</name>
    <dbReference type="NCBI Taxonomy" id="2509225"/>
    <lineage>
        <taxon>Archaea</taxon>
        <taxon>Methanobacteriati</taxon>
        <taxon>Methanobacteriota</taxon>
        <taxon>Stenosarchaea group</taxon>
        <taxon>Halobacteria</taxon>
        <taxon>Halobacteriales</taxon>
        <taxon>Haloarculaceae</taxon>
        <taxon>Haloarcula</taxon>
    </lineage>
</organism>
<evidence type="ECO:0000313" key="7">
    <source>
        <dbReference type="Proteomes" id="UP000304382"/>
    </source>
</evidence>
<dbReference type="PANTHER" id="PTHR43175">
    <property type="entry name" value="CARBONIC ANHYDRASE"/>
    <property type="match status" value="1"/>
</dbReference>
<dbReference type="SMART" id="SM00947">
    <property type="entry name" value="Pro_CA"/>
    <property type="match status" value="1"/>
</dbReference>
<feature type="region of interest" description="Disordered" evidence="5">
    <location>
        <begin position="1"/>
        <end position="31"/>
    </location>
</feature>
<dbReference type="Proteomes" id="UP000304382">
    <property type="component" value="Unassembled WGS sequence"/>
</dbReference>
<dbReference type="CDD" id="cd03379">
    <property type="entry name" value="beta_CA_cladeD"/>
    <property type="match status" value="1"/>
</dbReference>
<name>A0A4C2EFZ9_9EURY</name>
<gene>
    <name evidence="6" type="ORF">Harman_01050</name>
</gene>
<keyword evidence="2 4" id="KW-0479">Metal-binding</keyword>
<sequence length="213" mass="23342">MPHHTHGSDDSGHGHEEPEAGHVHESVDDDVDARDDWARRRRKGIPTDKQLLVVACMDERIPVEEALGLSLGDAQIFRNAGGKVTDDVIRSAALTTQYFDTTEIIVVNHTDCGMMSASDEDVVAGFEAAVDGDLDDVDLDPALPELNIGDASIAEWVRMTDDIDAACAAQVEYLENHELIPEDVTVTGYVYEVESGHLRRPGERVAEQVNERV</sequence>
<evidence type="ECO:0008006" key="8">
    <source>
        <dbReference type="Google" id="ProtNLM"/>
    </source>
</evidence>
<feature type="compositionally biased region" description="Basic and acidic residues" evidence="5">
    <location>
        <begin position="1"/>
        <end position="26"/>
    </location>
</feature>
<dbReference type="InterPro" id="IPR001765">
    <property type="entry name" value="Carbonic_anhydrase"/>
</dbReference>
<keyword evidence="3 4" id="KW-0862">Zinc</keyword>
<feature type="binding site" evidence="4">
    <location>
        <position position="56"/>
    </location>
    <ligand>
        <name>Zn(2+)</name>
        <dbReference type="ChEBI" id="CHEBI:29105"/>
    </ligand>
</feature>
<dbReference type="OrthoDB" id="24878at2157"/>
<evidence type="ECO:0000256" key="4">
    <source>
        <dbReference type="PIRSR" id="PIRSR601765-2"/>
    </source>
</evidence>
<evidence type="ECO:0000256" key="5">
    <source>
        <dbReference type="SAM" id="MobiDB-lite"/>
    </source>
</evidence>
<evidence type="ECO:0000256" key="1">
    <source>
        <dbReference type="ARBA" id="ARBA00006217"/>
    </source>
</evidence>
<dbReference type="GO" id="GO:0004089">
    <property type="term" value="F:carbonate dehydratase activity"/>
    <property type="evidence" value="ECO:0007669"/>
    <property type="project" value="InterPro"/>
</dbReference>
<proteinExistence type="inferred from homology"/>
<evidence type="ECO:0000256" key="3">
    <source>
        <dbReference type="ARBA" id="ARBA00022833"/>
    </source>
</evidence>
<dbReference type="SUPFAM" id="SSF53056">
    <property type="entry name" value="beta-carbonic anhydrase, cab"/>
    <property type="match status" value="1"/>
</dbReference>
<dbReference type="PANTHER" id="PTHR43175:SF3">
    <property type="entry name" value="CARBON DISULFIDE HYDROLASE"/>
    <property type="match status" value="1"/>
</dbReference>
<evidence type="ECO:0000313" key="6">
    <source>
        <dbReference type="EMBL" id="GCF12170.1"/>
    </source>
</evidence>
<comment type="similarity">
    <text evidence="1">Belongs to the beta-class carbonic anhydrase family.</text>
</comment>
<reference evidence="6 7" key="1">
    <citation type="submission" date="2019-02" db="EMBL/GenBank/DDBJ databases">
        <title>Haloarcula mannanilyticum sp. nov., a mannan degrading haloarchaeon isolated from commercial salt.</title>
        <authorList>
            <person name="Enomoto S."/>
            <person name="Shimane Y."/>
            <person name="Kamekura M."/>
            <person name="Ito T."/>
            <person name="Moriya O."/>
            <person name="Ihara K."/>
            <person name="Takahashi-Ando N."/>
            <person name="Fukushima Y."/>
            <person name="Yoshida Y."/>
            <person name="Usama R."/>
            <person name="Takai K."/>
            <person name="Minegishi H."/>
        </authorList>
    </citation>
    <scope>NUCLEOTIDE SEQUENCE [LARGE SCALE GENOMIC DNA]</scope>
    <source>
        <strain evidence="6 7">MD130-1</strain>
    </source>
</reference>
<feature type="binding site" evidence="4">
    <location>
        <position position="112"/>
    </location>
    <ligand>
        <name>Zn(2+)</name>
        <dbReference type="ChEBI" id="CHEBI:29105"/>
    </ligand>
</feature>
<dbReference type="EMBL" id="BIXZ01000001">
    <property type="protein sequence ID" value="GCF12170.1"/>
    <property type="molecule type" value="Genomic_DNA"/>
</dbReference>
<dbReference type="Gene3D" id="3.40.1050.10">
    <property type="entry name" value="Carbonic anhydrase"/>
    <property type="match status" value="1"/>
</dbReference>
<protein>
    <recommendedName>
        <fullName evidence="8">Carbonic anhydrase</fullName>
    </recommendedName>
</protein>
<dbReference type="GO" id="GO:0008270">
    <property type="term" value="F:zinc ion binding"/>
    <property type="evidence" value="ECO:0007669"/>
    <property type="project" value="InterPro"/>
</dbReference>
<dbReference type="RefSeq" id="WP_137681884.1">
    <property type="nucleotide sequence ID" value="NZ_BIXZ01000001.1"/>
</dbReference>
<accession>A0A4C2EFZ9</accession>
<dbReference type="AlphaFoldDB" id="A0A4C2EFZ9"/>
<evidence type="ECO:0000256" key="2">
    <source>
        <dbReference type="ARBA" id="ARBA00022723"/>
    </source>
</evidence>
<dbReference type="InterPro" id="IPR036874">
    <property type="entry name" value="Carbonic_anhydrase_sf"/>
</dbReference>
<keyword evidence="7" id="KW-1185">Reference proteome</keyword>
<feature type="binding site" evidence="4">
    <location>
        <position position="109"/>
    </location>
    <ligand>
        <name>Zn(2+)</name>
        <dbReference type="ChEBI" id="CHEBI:29105"/>
    </ligand>
</feature>
<dbReference type="Pfam" id="PF00484">
    <property type="entry name" value="Pro_CA"/>
    <property type="match status" value="1"/>
</dbReference>
<comment type="caution">
    <text evidence="6">The sequence shown here is derived from an EMBL/GenBank/DDBJ whole genome shotgun (WGS) entry which is preliminary data.</text>
</comment>